<comment type="caution">
    <text evidence="7">The sequence shown here is derived from an EMBL/GenBank/DDBJ whole genome shotgun (WGS) entry which is preliminary data.</text>
</comment>
<evidence type="ECO:0000256" key="1">
    <source>
        <dbReference type="ARBA" id="ARBA00006964"/>
    </source>
</evidence>
<sequence>MKVGEILKVLESLAPLRRAEDFDNVGLLLGNTQQTVTGVLVCHDALEAVVDEAVAKNCNFIVAFHPIIFGGLKSITGKNYVERAVLKMIKNDIALYAIHTALDNDAAGVSAYLAEALGLQNCRFLVPKKEQLRQLTTYVPEANVNQVKDALFMAGGGHISNYSECSFSNNGTGTFKPEEDATPVIGAVGKRSEVNEVRLEMLFEAGQEAALLNALKQAHPYEEVAYQIYKLENESSNAGLGLIGEFENELSEADFLQLTKSVLKTPVLRHSAFINKKIKRVAVLGGSGSSAIHAAKRAKADAYITADLKYHDFFSAENQLLLVDGGHYETEQFTKYKIADFLKEKLPNFAIILANTNTNPVNYL</sequence>
<dbReference type="Pfam" id="PF01784">
    <property type="entry name" value="DUF34_NIF3"/>
    <property type="match status" value="1"/>
</dbReference>
<dbReference type="FunFam" id="3.30.70.120:FF:000006">
    <property type="entry name" value="GTP cyclohydrolase 1 type 2 homolog"/>
    <property type="match status" value="1"/>
</dbReference>
<evidence type="ECO:0000256" key="6">
    <source>
        <dbReference type="PIRSR" id="PIRSR602678-1"/>
    </source>
</evidence>
<protein>
    <recommendedName>
        <fullName evidence="3 5">GTP cyclohydrolase 1 type 2 homolog</fullName>
    </recommendedName>
</protein>
<dbReference type="AlphaFoldDB" id="A0A255ZB15"/>
<evidence type="ECO:0000313" key="8">
    <source>
        <dbReference type="Proteomes" id="UP000216035"/>
    </source>
</evidence>
<gene>
    <name evidence="7" type="ORF">CHX27_14580</name>
</gene>
<comment type="subunit">
    <text evidence="2">Homohexamer.</text>
</comment>
<organism evidence="7 8">
    <name type="scientific">Flavobacterium aurantiibacter</name>
    <dbReference type="NCBI Taxonomy" id="2023067"/>
    <lineage>
        <taxon>Bacteria</taxon>
        <taxon>Pseudomonadati</taxon>
        <taxon>Bacteroidota</taxon>
        <taxon>Flavobacteriia</taxon>
        <taxon>Flavobacteriales</taxon>
        <taxon>Flavobacteriaceae</taxon>
        <taxon>Flavobacterium</taxon>
    </lineage>
</organism>
<feature type="binding site" evidence="6">
    <location>
        <position position="331"/>
    </location>
    <ligand>
        <name>a divalent metal cation</name>
        <dbReference type="ChEBI" id="CHEBI:60240"/>
        <label>1</label>
    </ligand>
</feature>
<proteinExistence type="inferred from homology"/>
<feature type="binding site" evidence="6">
    <location>
        <position position="103"/>
    </location>
    <ligand>
        <name>a divalent metal cation</name>
        <dbReference type="ChEBI" id="CHEBI:60240"/>
        <label>1</label>
    </ligand>
</feature>
<dbReference type="EMBL" id="NOXX01000226">
    <property type="protein sequence ID" value="OYQ38611.1"/>
    <property type="molecule type" value="Genomic_DNA"/>
</dbReference>
<feature type="binding site" evidence="6">
    <location>
        <position position="327"/>
    </location>
    <ligand>
        <name>a divalent metal cation</name>
        <dbReference type="ChEBI" id="CHEBI:60240"/>
        <label>1</label>
    </ligand>
</feature>
<name>A0A255ZB15_9FLAO</name>
<dbReference type="PIRSF" id="PIRSF037489">
    <property type="entry name" value="UCP037489_NIF3_YqfO"/>
    <property type="match status" value="1"/>
</dbReference>
<dbReference type="PANTHER" id="PTHR13799">
    <property type="entry name" value="NGG1 INTERACTING FACTOR 3"/>
    <property type="match status" value="1"/>
</dbReference>
<evidence type="ECO:0000256" key="4">
    <source>
        <dbReference type="ARBA" id="ARBA00022723"/>
    </source>
</evidence>
<reference evidence="7 8" key="1">
    <citation type="submission" date="2017-07" db="EMBL/GenBank/DDBJ databases">
        <title>Flavobacterium cyanobacteriorum sp. nov., isolated from cyanobacterial aggregates in a eutrophic lake.</title>
        <authorList>
            <person name="Cai H."/>
        </authorList>
    </citation>
    <scope>NUCLEOTIDE SEQUENCE [LARGE SCALE GENOMIC DNA]</scope>
    <source>
        <strain evidence="7 8">TH167</strain>
    </source>
</reference>
<dbReference type="NCBIfam" id="TIGR00486">
    <property type="entry name" value="YbgI_SA1388"/>
    <property type="match status" value="1"/>
</dbReference>
<dbReference type="SUPFAM" id="SSF102705">
    <property type="entry name" value="NIF3 (NGG1p interacting factor 3)-like"/>
    <property type="match status" value="1"/>
</dbReference>
<dbReference type="Proteomes" id="UP000216035">
    <property type="component" value="Unassembled WGS sequence"/>
</dbReference>
<dbReference type="PANTHER" id="PTHR13799:SF14">
    <property type="entry name" value="GTP CYCLOHYDROLASE 1 TYPE 2 HOMOLOG"/>
    <property type="match status" value="1"/>
</dbReference>
<dbReference type="Gene3D" id="3.40.1390.30">
    <property type="entry name" value="NIF3 (NGG1p interacting factor 3)-like"/>
    <property type="match status" value="1"/>
</dbReference>
<comment type="similarity">
    <text evidence="1 5">Belongs to the GTP cyclohydrolase I type 2/NIF3 family.</text>
</comment>
<dbReference type="RefSeq" id="WP_094487492.1">
    <property type="nucleotide sequence ID" value="NZ_NOXX01000226.1"/>
</dbReference>
<dbReference type="OrthoDB" id="9792792at2"/>
<evidence type="ECO:0000256" key="5">
    <source>
        <dbReference type="PIRNR" id="PIRNR037489"/>
    </source>
</evidence>
<keyword evidence="8" id="KW-1185">Reference proteome</keyword>
<dbReference type="Gene3D" id="3.30.70.120">
    <property type="match status" value="1"/>
</dbReference>
<dbReference type="InterPro" id="IPR017221">
    <property type="entry name" value="DUF34/NIF3_bac"/>
</dbReference>
<evidence type="ECO:0000313" key="7">
    <source>
        <dbReference type="EMBL" id="OYQ38611.1"/>
    </source>
</evidence>
<evidence type="ECO:0000256" key="2">
    <source>
        <dbReference type="ARBA" id="ARBA00011643"/>
    </source>
</evidence>
<dbReference type="InterPro" id="IPR036069">
    <property type="entry name" value="DUF34/NIF3_sf"/>
</dbReference>
<dbReference type="GO" id="GO:0005737">
    <property type="term" value="C:cytoplasm"/>
    <property type="evidence" value="ECO:0007669"/>
    <property type="project" value="TreeGrafter"/>
</dbReference>
<dbReference type="InterPro" id="IPR002678">
    <property type="entry name" value="DUF34/NIF3"/>
</dbReference>
<evidence type="ECO:0000256" key="3">
    <source>
        <dbReference type="ARBA" id="ARBA00022112"/>
    </source>
</evidence>
<accession>A0A255ZB15</accession>
<feature type="binding site" evidence="6">
    <location>
        <position position="65"/>
    </location>
    <ligand>
        <name>a divalent metal cation</name>
        <dbReference type="ChEBI" id="CHEBI:60240"/>
        <label>1</label>
    </ligand>
</feature>
<dbReference type="FunFam" id="3.40.1390.30:FF:000001">
    <property type="entry name" value="GTP cyclohydrolase 1 type 2"/>
    <property type="match status" value="1"/>
</dbReference>
<dbReference type="InterPro" id="IPR015867">
    <property type="entry name" value="N-reg_PII/ATP_PRibTrfase_C"/>
</dbReference>
<dbReference type="GO" id="GO:0046872">
    <property type="term" value="F:metal ion binding"/>
    <property type="evidence" value="ECO:0007669"/>
    <property type="project" value="UniProtKB-UniRule"/>
</dbReference>
<keyword evidence="4 5" id="KW-0479">Metal-binding</keyword>